<sequence>MISSSDLFATKFPQMADDGVIGQDELDSTGGVLFEVPAYSDAAVGDYITFNFDVEKSFYLYLESEPVSQYFPWSGTVPQDLLIDGSYQAWYTVIDYIGNQAASPISTVFIDRSHQGTLPPPTFPEAIDNVINDSAAVSGGGTPVAIPAYANIAVNDNVLVYWNGFDEQNQAIPDSATTVAYTVKAADLVNGFTVTITTPYITSIGEGTAQAWYTVHSGSRIPERSVNSVPVIIDTVCECLPAPVFPDGTDGWIDANEALNGTPLSVPIYSNMRVGDIVTTYWQGYTSSGVLISSAYDKQQHPVAAADLVAGFSVTLPEAALYAINVGYGQAYYSVDFTQSASTGTSLTAQVNVDTEHCTCLPAPTFPEAVQGVIDTNAATSNGGTPMAVTYSPMQIGDTVTLQWTGYHNSSLTPVPGAVFSLTVEVNEANIRANQIVIVIPTQFILAIGDGYAVGNYQVAYRTGGIGYSEDGDVVISQKTQPSIKVMGARTSMHASGQSQVGRLCAFDALKGTPMRAYWYYEGESPATATYSFIDTKPSCPLVVCNASRNTDLITLNPSNITGNGSWSDDETTSGSFVALLNDNSVLGWGNPQYGGSTPPACYNQSVYALYATFKAFAFLHSSGSVYAWGDSQEGGAVPSNILSRSDWLELAAAEGTFACRGSHSPYIQVWGWGLNGDSPFNLNVPSNIACMSDLVSLHAGDNAFATVSAAGKVYAWGDKTAGGSVPSNISCLSNITSCCSSRRAFSVIYGCGKIAAWGDSDYGSNASSVSWVQNASRLVATESAFTALLSTGGMACWGYNEFGGNMPSQYASRTDIVDVKATYGAFAALCADGSVLTWGSSEYGGNSKSVSSALINVVSIAANATSFAALKEDGSLVVWGNSLYGGSTCNATGTLEDVLAVYGNTHAFIALKADGSVVAWGENASGVSTLPAMLDGDISYLKK</sequence>
<proteinExistence type="predicted"/>
<evidence type="ECO:0000313" key="1">
    <source>
        <dbReference type="EMBL" id="TBM21031.1"/>
    </source>
</evidence>
<dbReference type="PANTHER" id="PTHR45982:SF1">
    <property type="entry name" value="REGULATOR OF CHROMOSOME CONDENSATION"/>
    <property type="match status" value="1"/>
</dbReference>
<dbReference type="InterPro" id="IPR009091">
    <property type="entry name" value="RCC1/BLIP-II"/>
</dbReference>
<dbReference type="SUPFAM" id="SSF50985">
    <property type="entry name" value="RCC1/BLIP-II"/>
    <property type="match status" value="2"/>
</dbReference>
<name>A0A4Q9EFB3_9GAMM</name>
<dbReference type="AlphaFoldDB" id="A0A4Q9EFB3"/>
<protein>
    <submittedName>
        <fullName evidence="1">Uncharacterized protein</fullName>
    </submittedName>
</protein>
<organism evidence="1 2">
    <name type="scientific">Hafnia paralvei</name>
    <dbReference type="NCBI Taxonomy" id="546367"/>
    <lineage>
        <taxon>Bacteria</taxon>
        <taxon>Pseudomonadati</taxon>
        <taxon>Pseudomonadota</taxon>
        <taxon>Gammaproteobacteria</taxon>
        <taxon>Enterobacterales</taxon>
        <taxon>Hafniaceae</taxon>
        <taxon>Hafnia</taxon>
    </lineage>
</organism>
<dbReference type="RefSeq" id="WP_130960654.1">
    <property type="nucleotide sequence ID" value="NZ_SITD01000069.1"/>
</dbReference>
<evidence type="ECO:0000313" key="2">
    <source>
        <dbReference type="Proteomes" id="UP000293380"/>
    </source>
</evidence>
<dbReference type="Gene3D" id="2.130.10.30">
    <property type="entry name" value="Regulator of chromosome condensation 1/beta-lactamase-inhibitor protein II"/>
    <property type="match status" value="2"/>
</dbReference>
<dbReference type="EMBL" id="SITD01000069">
    <property type="protein sequence ID" value="TBM21031.1"/>
    <property type="molecule type" value="Genomic_DNA"/>
</dbReference>
<dbReference type="InterPro" id="IPR051553">
    <property type="entry name" value="Ran_GTPase-activating"/>
</dbReference>
<accession>A0A4Q9EFB3</accession>
<comment type="caution">
    <text evidence="1">The sequence shown here is derived from an EMBL/GenBank/DDBJ whole genome shotgun (WGS) entry which is preliminary data.</text>
</comment>
<reference evidence="1 2" key="1">
    <citation type="submission" date="2019-02" db="EMBL/GenBank/DDBJ databases">
        <title>Comparative genomic analysis of the Hafnia genus genomes.</title>
        <authorList>
            <person name="Zhiqiu Y."/>
            <person name="Chao Y."/>
            <person name="Yuhui D."/>
            <person name="Di H."/>
            <person name="Bin L."/>
        </authorList>
    </citation>
    <scope>NUCLEOTIDE SEQUENCE [LARGE SCALE GENOMIC DNA]</scope>
    <source>
        <strain evidence="1 2">PCM_1194</strain>
    </source>
</reference>
<dbReference type="PANTHER" id="PTHR45982">
    <property type="entry name" value="REGULATOR OF CHROMOSOME CONDENSATION"/>
    <property type="match status" value="1"/>
</dbReference>
<gene>
    <name evidence="1" type="ORF">EYY89_21845</name>
</gene>
<dbReference type="Proteomes" id="UP000293380">
    <property type="component" value="Unassembled WGS sequence"/>
</dbReference>